<sequence>MNGLFLRSKENKIPIVIYYIDSQNNITQRTIRVVNIHDNFITAYCYLRKKVRTFKYENILSADTVRKRVGA</sequence>
<protein>
    <recommendedName>
        <fullName evidence="3">WYL domain-containing protein</fullName>
    </recommendedName>
</protein>
<reference evidence="1" key="1">
    <citation type="journal article" date="2014" name="Int. J. Syst. Evol. Microbiol.">
        <title>Complete genome sequence of Corynebacterium casei LMG S-19264T (=DSM 44701T), isolated from a smear-ripened cheese.</title>
        <authorList>
            <consortium name="US DOE Joint Genome Institute (JGI-PGF)"/>
            <person name="Walter F."/>
            <person name="Albersmeier A."/>
            <person name="Kalinowski J."/>
            <person name="Ruckert C."/>
        </authorList>
    </citation>
    <scope>NUCLEOTIDE SEQUENCE</scope>
    <source>
        <strain evidence="1">CGMCC 1.12408</strain>
    </source>
</reference>
<dbReference type="Proteomes" id="UP000613512">
    <property type="component" value="Unassembled WGS sequence"/>
</dbReference>
<reference evidence="1" key="2">
    <citation type="submission" date="2020-09" db="EMBL/GenBank/DDBJ databases">
        <authorList>
            <person name="Sun Q."/>
            <person name="Zhou Y."/>
        </authorList>
    </citation>
    <scope>NUCLEOTIDE SEQUENCE</scope>
    <source>
        <strain evidence="1">CGMCC 1.12408</strain>
    </source>
</reference>
<dbReference type="AlphaFoldDB" id="A0A916RY10"/>
<organism evidence="1 2">
    <name type="scientific">Ornithinibacillus halotolerans</name>
    <dbReference type="NCBI Taxonomy" id="1274357"/>
    <lineage>
        <taxon>Bacteria</taxon>
        <taxon>Bacillati</taxon>
        <taxon>Bacillota</taxon>
        <taxon>Bacilli</taxon>
        <taxon>Bacillales</taxon>
        <taxon>Bacillaceae</taxon>
        <taxon>Ornithinibacillus</taxon>
    </lineage>
</organism>
<accession>A0A916RY10</accession>
<dbReference type="RefSeq" id="WP_188384072.1">
    <property type="nucleotide sequence ID" value="NZ_BMEY01000006.1"/>
</dbReference>
<keyword evidence="2" id="KW-1185">Reference proteome</keyword>
<gene>
    <name evidence="1" type="ORF">GCM10008025_15200</name>
</gene>
<comment type="caution">
    <text evidence="1">The sequence shown here is derived from an EMBL/GenBank/DDBJ whole genome shotgun (WGS) entry which is preliminary data.</text>
</comment>
<dbReference type="EMBL" id="BMEY01000006">
    <property type="protein sequence ID" value="GGA72366.1"/>
    <property type="molecule type" value="Genomic_DNA"/>
</dbReference>
<evidence type="ECO:0008006" key="3">
    <source>
        <dbReference type="Google" id="ProtNLM"/>
    </source>
</evidence>
<name>A0A916RY10_9BACI</name>
<evidence type="ECO:0000313" key="2">
    <source>
        <dbReference type="Proteomes" id="UP000613512"/>
    </source>
</evidence>
<evidence type="ECO:0000313" key="1">
    <source>
        <dbReference type="EMBL" id="GGA72366.1"/>
    </source>
</evidence>
<proteinExistence type="predicted"/>